<feature type="compositionally biased region" description="Low complexity" evidence="5">
    <location>
        <begin position="14"/>
        <end position="28"/>
    </location>
</feature>
<sequence>MIAAICMGAAACGDDPSDGQAPAAASAPVSPPAPGAGNAVRPNRPMPKPDLELTDDDGKPFDLAERTAGRPTVLYFGYTHCPDVCPTTMADLANAVKKLPAADQGKLRVVFVTTDPGRDTPKRLHQWLRAFDDRFIGLSGDFSAVQKAARSVGVSVDKPVKNADGSWNVTHGAQVLAFSPADDQVHMIYTSGTTAQRYIADLPKLVKGEM</sequence>
<keyword evidence="8" id="KW-1185">Reference proteome</keyword>
<reference evidence="7 8" key="1">
    <citation type="submission" date="2016-10" db="EMBL/GenBank/DDBJ databases">
        <authorList>
            <person name="de Groot N.N."/>
        </authorList>
    </citation>
    <scope>NUCLEOTIDE SEQUENCE [LARGE SCALE GENOMIC DNA]</scope>
    <source>
        <strain evidence="7 8">DSM 43067</strain>
    </source>
</reference>
<dbReference type="EMBL" id="FOVH01000005">
    <property type="protein sequence ID" value="SFO36936.1"/>
    <property type="molecule type" value="Genomic_DNA"/>
</dbReference>
<feature type="compositionally biased region" description="Basic and acidic residues" evidence="5">
    <location>
        <begin position="47"/>
        <end position="62"/>
    </location>
</feature>
<keyword evidence="3" id="KW-0479">Metal-binding</keyword>
<dbReference type="eggNOG" id="COG1999">
    <property type="taxonomic scope" value="Bacteria"/>
</dbReference>
<accession>A0A1I5GM52</accession>
<dbReference type="SUPFAM" id="SSF52833">
    <property type="entry name" value="Thioredoxin-like"/>
    <property type="match status" value="1"/>
</dbReference>
<dbReference type="InterPro" id="IPR036249">
    <property type="entry name" value="Thioredoxin-like_sf"/>
</dbReference>
<dbReference type="STRING" id="1993.SAMN04489713_105277"/>
<feature type="region of interest" description="Disordered" evidence="5">
    <location>
        <begin position="14"/>
        <end position="62"/>
    </location>
</feature>
<proteinExistence type="inferred from homology"/>
<keyword evidence="4" id="KW-1015">Disulfide bond</keyword>
<dbReference type="Gene3D" id="3.40.30.10">
    <property type="entry name" value="Glutaredoxin"/>
    <property type="match status" value="1"/>
</dbReference>
<dbReference type="AlphaFoldDB" id="A0A1I5GM52"/>
<dbReference type="InterPro" id="IPR013766">
    <property type="entry name" value="Thioredoxin_domain"/>
</dbReference>
<name>A0A1I5GM52_9ACTN</name>
<feature type="binding site" evidence="3">
    <location>
        <position position="171"/>
    </location>
    <ligand>
        <name>Cu cation</name>
        <dbReference type="ChEBI" id="CHEBI:23378"/>
    </ligand>
</feature>
<evidence type="ECO:0000256" key="3">
    <source>
        <dbReference type="PIRSR" id="PIRSR603782-1"/>
    </source>
</evidence>
<evidence type="ECO:0000313" key="7">
    <source>
        <dbReference type="EMBL" id="SFO36936.1"/>
    </source>
</evidence>
<dbReference type="PANTHER" id="PTHR12151:SF25">
    <property type="entry name" value="LINALOOL DEHYDRATASE_ISOMERASE DOMAIN-CONTAINING PROTEIN"/>
    <property type="match status" value="1"/>
</dbReference>
<dbReference type="PANTHER" id="PTHR12151">
    <property type="entry name" value="ELECTRON TRANSPORT PROTIN SCO1/SENC FAMILY MEMBER"/>
    <property type="match status" value="1"/>
</dbReference>
<keyword evidence="2 3" id="KW-0186">Copper</keyword>
<feature type="binding site" evidence="3">
    <location>
        <position position="81"/>
    </location>
    <ligand>
        <name>Cu cation</name>
        <dbReference type="ChEBI" id="CHEBI:23378"/>
    </ligand>
</feature>
<protein>
    <submittedName>
        <fullName evidence="7">Protein SCO1/2</fullName>
    </submittedName>
</protein>
<evidence type="ECO:0000256" key="4">
    <source>
        <dbReference type="PIRSR" id="PIRSR603782-2"/>
    </source>
</evidence>
<dbReference type="Proteomes" id="UP000183413">
    <property type="component" value="Unassembled WGS sequence"/>
</dbReference>
<evidence type="ECO:0000259" key="6">
    <source>
        <dbReference type="PROSITE" id="PS51352"/>
    </source>
</evidence>
<feature type="disulfide bond" description="Redox-active" evidence="4">
    <location>
        <begin position="81"/>
        <end position="85"/>
    </location>
</feature>
<comment type="similarity">
    <text evidence="1">Belongs to the SCO1/2 family.</text>
</comment>
<gene>
    <name evidence="7" type="ORF">SAMN04489713_105277</name>
</gene>
<dbReference type="InParanoid" id="A0A1I5GM52"/>
<evidence type="ECO:0000313" key="8">
    <source>
        <dbReference type="Proteomes" id="UP000183413"/>
    </source>
</evidence>
<evidence type="ECO:0000256" key="2">
    <source>
        <dbReference type="ARBA" id="ARBA00023008"/>
    </source>
</evidence>
<feature type="binding site" evidence="3">
    <location>
        <position position="85"/>
    </location>
    <ligand>
        <name>Cu cation</name>
        <dbReference type="ChEBI" id="CHEBI:23378"/>
    </ligand>
</feature>
<feature type="domain" description="Thioredoxin" evidence="6">
    <location>
        <begin position="42"/>
        <end position="181"/>
    </location>
</feature>
<evidence type="ECO:0000256" key="1">
    <source>
        <dbReference type="ARBA" id="ARBA00010996"/>
    </source>
</evidence>
<organism evidence="7 8">
    <name type="scientific">Actinomadura madurae</name>
    <dbReference type="NCBI Taxonomy" id="1993"/>
    <lineage>
        <taxon>Bacteria</taxon>
        <taxon>Bacillati</taxon>
        <taxon>Actinomycetota</taxon>
        <taxon>Actinomycetes</taxon>
        <taxon>Streptosporangiales</taxon>
        <taxon>Thermomonosporaceae</taxon>
        <taxon>Actinomadura</taxon>
    </lineage>
</organism>
<dbReference type="InterPro" id="IPR003782">
    <property type="entry name" value="SCO1/SenC"/>
</dbReference>
<evidence type="ECO:0000256" key="5">
    <source>
        <dbReference type="SAM" id="MobiDB-lite"/>
    </source>
</evidence>
<dbReference type="PROSITE" id="PS51352">
    <property type="entry name" value="THIOREDOXIN_2"/>
    <property type="match status" value="1"/>
</dbReference>
<dbReference type="GO" id="GO:0046872">
    <property type="term" value="F:metal ion binding"/>
    <property type="evidence" value="ECO:0007669"/>
    <property type="project" value="UniProtKB-KW"/>
</dbReference>
<dbReference type="Pfam" id="PF02630">
    <property type="entry name" value="SCO1-SenC"/>
    <property type="match status" value="1"/>
</dbReference>
<dbReference type="CDD" id="cd02968">
    <property type="entry name" value="SCO"/>
    <property type="match status" value="1"/>
</dbReference>